<accession>A0A9J6ET18</accession>
<organism evidence="2 3">
    <name type="scientific">Rhipicephalus microplus</name>
    <name type="common">Cattle tick</name>
    <name type="synonym">Boophilus microplus</name>
    <dbReference type="NCBI Taxonomy" id="6941"/>
    <lineage>
        <taxon>Eukaryota</taxon>
        <taxon>Metazoa</taxon>
        <taxon>Ecdysozoa</taxon>
        <taxon>Arthropoda</taxon>
        <taxon>Chelicerata</taxon>
        <taxon>Arachnida</taxon>
        <taxon>Acari</taxon>
        <taxon>Parasitiformes</taxon>
        <taxon>Ixodida</taxon>
        <taxon>Ixodoidea</taxon>
        <taxon>Ixodidae</taxon>
        <taxon>Rhipicephalinae</taxon>
        <taxon>Rhipicephalus</taxon>
        <taxon>Boophilus</taxon>
    </lineage>
</organism>
<dbReference type="GO" id="GO:0006406">
    <property type="term" value="P:mRNA export from nucleus"/>
    <property type="evidence" value="ECO:0007669"/>
    <property type="project" value="TreeGrafter"/>
</dbReference>
<sequence>MELDISEVIEHTTLANGRLSRRMVTEQLSAAREESLQLRLDVARKEAELKHVKERLKLAQDSLEPLRQEATTLRERSHHLGDTLVQHQQALTTLRQELSSAQEAASRAEVLLESARAERDQLRETNMRLERDLAALRQEKGSQALCR</sequence>
<dbReference type="Proteomes" id="UP000821866">
    <property type="component" value="Chromosome 10"/>
</dbReference>
<dbReference type="EMBL" id="JABSTU010000002">
    <property type="protein sequence ID" value="KAH8037176.1"/>
    <property type="molecule type" value="Genomic_DNA"/>
</dbReference>
<dbReference type="AlphaFoldDB" id="A0A9J6ET18"/>
<dbReference type="VEuPathDB" id="VectorBase:LOC119180347"/>
<keyword evidence="1" id="KW-0175">Coiled coil</keyword>
<name>A0A9J6ET18_RHIMP</name>
<dbReference type="PANTHER" id="PTHR18898">
    <property type="entry name" value="NUCLEOPROTEIN TPR-RELATED"/>
    <property type="match status" value="1"/>
</dbReference>
<feature type="coiled-coil region" evidence="1">
    <location>
        <begin position="28"/>
        <end position="139"/>
    </location>
</feature>
<gene>
    <name evidence="2" type="ORF">HPB51_008858</name>
</gene>
<dbReference type="GO" id="GO:0017056">
    <property type="term" value="F:structural constituent of nuclear pore"/>
    <property type="evidence" value="ECO:0007669"/>
    <property type="project" value="TreeGrafter"/>
</dbReference>
<keyword evidence="3" id="KW-1185">Reference proteome</keyword>
<evidence type="ECO:0000313" key="3">
    <source>
        <dbReference type="Proteomes" id="UP000821866"/>
    </source>
</evidence>
<evidence type="ECO:0000256" key="1">
    <source>
        <dbReference type="SAM" id="Coils"/>
    </source>
</evidence>
<reference evidence="2" key="1">
    <citation type="journal article" date="2020" name="Cell">
        <title>Large-Scale Comparative Analyses of Tick Genomes Elucidate Their Genetic Diversity and Vector Capacities.</title>
        <authorList>
            <consortium name="Tick Genome and Microbiome Consortium (TIGMIC)"/>
            <person name="Jia N."/>
            <person name="Wang J."/>
            <person name="Shi W."/>
            <person name="Du L."/>
            <person name="Sun Y."/>
            <person name="Zhan W."/>
            <person name="Jiang J.F."/>
            <person name="Wang Q."/>
            <person name="Zhang B."/>
            <person name="Ji P."/>
            <person name="Bell-Sakyi L."/>
            <person name="Cui X.M."/>
            <person name="Yuan T.T."/>
            <person name="Jiang B.G."/>
            <person name="Yang W.F."/>
            <person name="Lam T.T."/>
            <person name="Chang Q.C."/>
            <person name="Ding S.J."/>
            <person name="Wang X.J."/>
            <person name="Zhu J.G."/>
            <person name="Ruan X.D."/>
            <person name="Zhao L."/>
            <person name="Wei J.T."/>
            <person name="Ye R.Z."/>
            <person name="Que T.C."/>
            <person name="Du C.H."/>
            <person name="Zhou Y.H."/>
            <person name="Cheng J.X."/>
            <person name="Dai P.F."/>
            <person name="Guo W.B."/>
            <person name="Han X.H."/>
            <person name="Huang E.J."/>
            <person name="Li L.F."/>
            <person name="Wei W."/>
            <person name="Gao Y.C."/>
            <person name="Liu J.Z."/>
            <person name="Shao H.Z."/>
            <person name="Wang X."/>
            <person name="Wang C.C."/>
            <person name="Yang T.C."/>
            <person name="Huo Q.B."/>
            <person name="Li W."/>
            <person name="Chen H.Y."/>
            <person name="Chen S.E."/>
            <person name="Zhou L.G."/>
            <person name="Ni X.B."/>
            <person name="Tian J.H."/>
            <person name="Sheng Y."/>
            <person name="Liu T."/>
            <person name="Pan Y.S."/>
            <person name="Xia L.Y."/>
            <person name="Li J."/>
            <person name="Zhao F."/>
            <person name="Cao W.C."/>
        </authorList>
    </citation>
    <scope>NUCLEOTIDE SEQUENCE</scope>
    <source>
        <strain evidence="2">Rmic-2018</strain>
    </source>
</reference>
<dbReference type="GO" id="GO:0005643">
    <property type="term" value="C:nuclear pore"/>
    <property type="evidence" value="ECO:0007669"/>
    <property type="project" value="TreeGrafter"/>
</dbReference>
<proteinExistence type="predicted"/>
<evidence type="ECO:0000313" key="2">
    <source>
        <dbReference type="EMBL" id="KAH8037176.1"/>
    </source>
</evidence>
<dbReference type="PANTHER" id="PTHR18898:SF2">
    <property type="entry name" value="NUCLEOPROTEIN TPR"/>
    <property type="match status" value="1"/>
</dbReference>
<comment type="caution">
    <text evidence="2">The sequence shown here is derived from an EMBL/GenBank/DDBJ whole genome shotgun (WGS) entry which is preliminary data.</text>
</comment>
<reference evidence="2" key="2">
    <citation type="submission" date="2021-09" db="EMBL/GenBank/DDBJ databases">
        <authorList>
            <person name="Jia N."/>
            <person name="Wang J."/>
            <person name="Shi W."/>
            <person name="Du L."/>
            <person name="Sun Y."/>
            <person name="Zhan W."/>
            <person name="Jiang J."/>
            <person name="Wang Q."/>
            <person name="Zhang B."/>
            <person name="Ji P."/>
            <person name="Sakyi L.B."/>
            <person name="Cui X."/>
            <person name="Yuan T."/>
            <person name="Jiang B."/>
            <person name="Yang W."/>
            <person name="Lam T.T.-Y."/>
            <person name="Chang Q."/>
            <person name="Ding S."/>
            <person name="Wang X."/>
            <person name="Zhu J."/>
            <person name="Ruan X."/>
            <person name="Zhao L."/>
            <person name="Wei J."/>
            <person name="Que T."/>
            <person name="Du C."/>
            <person name="Cheng J."/>
            <person name="Dai P."/>
            <person name="Han X."/>
            <person name="Huang E."/>
            <person name="Gao Y."/>
            <person name="Liu J."/>
            <person name="Shao H."/>
            <person name="Ye R."/>
            <person name="Li L."/>
            <person name="Wei W."/>
            <person name="Wang X."/>
            <person name="Wang C."/>
            <person name="Huo Q."/>
            <person name="Li W."/>
            <person name="Guo W."/>
            <person name="Chen H."/>
            <person name="Chen S."/>
            <person name="Zhou L."/>
            <person name="Zhou L."/>
            <person name="Ni X."/>
            <person name="Tian J."/>
            <person name="Zhou Y."/>
            <person name="Sheng Y."/>
            <person name="Liu T."/>
            <person name="Pan Y."/>
            <person name="Xia L."/>
            <person name="Li J."/>
            <person name="Zhao F."/>
            <person name="Cao W."/>
        </authorList>
    </citation>
    <scope>NUCLEOTIDE SEQUENCE</scope>
    <source>
        <strain evidence="2">Rmic-2018</strain>
        <tissue evidence="2">Larvae</tissue>
    </source>
</reference>
<dbReference type="SUPFAM" id="SSF57997">
    <property type="entry name" value="Tropomyosin"/>
    <property type="match status" value="1"/>
</dbReference>
<protein>
    <submittedName>
        <fullName evidence="2">Uncharacterized protein</fullName>
    </submittedName>
</protein>